<evidence type="ECO:0000256" key="1">
    <source>
        <dbReference type="SAM" id="Phobius"/>
    </source>
</evidence>
<organism evidence="2 3">
    <name type="scientific">Salibacterium halotolerans</name>
    <dbReference type="NCBI Taxonomy" id="1884432"/>
    <lineage>
        <taxon>Bacteria</taxon>
        <taxon>Bacillati</taxon>
        <taxon>Bacillota</taxon>
        <taxon>Bacilli</taxon>
        <taxon>Bacillales</taxon>
        <taxon>Bacillaceae</taxon>
    </lineage>
</organism>
<name>A0A1I5W2I5_9BACI</name>
<dbReference type="AlphaFoldDB" id="A0A1I5W2I5"/>
<keyword evidence="3" id="KW-1185">Reference proteome</keyword>
<dbReference type="RefSeq" id="WP_093338449.1">
    <property type="nucleotide sequence ID" value="NZ_FOXD01000018.1"/>
</dbReference>
<keyword evidence="1" id="KW-1133">Transmembrane helix</keyword>
<feature type="transmembrane region" description="Helical" evidence="1">
    <location>
        <begin position="36"/>
        <end position="60"/>
    </location>
</feature>
<sequence>MNINGEKQSKKLEIVLWSIALPGFGHLILKQYVKGLLLVFLETLVNVCGHFNTVIVLSFNGKIQQAIEQTDYQWLMFYPCLYFFGIWDAYREAGGGEKPFSYLPMAFSAYFVTVGLIFSPVFTFFGQKIGPMWLPMLFLPLGFGIGSLIRTILMSSRQKDNEQKERGGRSGG</sequence>
<proteinExistence type="predicted"/>
<dbReference type="Proteomes" id="UP000198892">
    <property type="component" value="Unassembled WGS sequence"/>
</dbReference>
<reference evidence="3" key="1">
    <citation type="submission" date="2016-10" db="EMBL/GenBank/DDBJ databases">
        <authorList>
            <person name="Varghese N."/>
            <person name="Submissions S."/>
        </authorList>
    </citation>
    <scope>NUCLEOTIDE SEQUENCE [LARGE SCALE GENOMIC DNA]</scope>
    <source>
        <strain evidence="3">S7</strain>
    </source>
</reference>
<dbReference type="OrthoDB" id="1681794at2"/>
<keyword evidence="1" id="KW-0472">Membrane</keyword>
<dbReference type="EMBL" id="FOXD01000018">
    <property type="protein sequence ID" value="SFQ13900.1"/>
    <property type="molecule type" value="Genomic_DNA"/>
</dbReference>
<feature type="transmembrane region" description="Helical" evidence="1">
    <location>
        <begin position="102"/>
        <end position="126"/>
    </location>
</feature>
<dbReference type="STRING" id="1884432.SAMN05518683_11846"/>
<feature type="transmembrane region" description="Helical" evidence="1">
    <location>
        <begin position="12"/>
        <end position="29"/>
    </location>
</feature>
<evidence type="ECO:0000313" key="3">
    <source>
        <dbReference type="Proteomes" id="UP000198892"/>
    </source>
</evidence>
<accession>A0A1I5W2I5</accession>
<feature type="transmembrane region" description="Helical" evidence="1">
    <location>
        <begin position="132"/>
        <end position="153"/>
    </location>
</feature>
<evidence type="ECO:0000313" key="2">
    <source>
        <dbReference type="EMBL" id="SFQ13900.1"/>
    </source>
</evidence>
<feature type="transmembrane region" description="Helical" evidence="1">
    <location>
        <begin position="72"/>
        <end position="90"/>
    </location>
</feature>
<keyword evidence="1" id="KW-0812">Transmembrane</keyword>
<gene>
    <name evidence="2" type="ORF">SAMN05518683_11846</name>
</gene>
<protein>
    <submittedName>
        <fullName evidence="2">Uncharacterized protein</fullName>
    </submittedName>
</protein>